<dbReference type="AlphaFoldDB" id="A0A101FW11"/>
<dbReference type="GO" id="GO:0004792">
    <property type="term" value="F:thiosulfate-cyanide sulfurtransferase activity"/>
    <property type="evidence" value="ECO:0007669"/>
    <property type="project" value="TreeGrafter"/>
</dbReference>
<reference evidence="5 6" key="2">
    <citation type="journal article" date="2015" name="MBio">
        <title>Genome-Resolved Metagenomic Analysis Reveals Roles for Candidate Phyla and Other Microbial Community Members in Biogeochemical Transformations in Oil Reservoirs.</title>
        <authorList>
            <person name="Hu P."/>
            <person name="Tom L."/>
            <person name="Singh A."/>
            <person name="Thomas B.C."/>
            <person name="Baker B.J."/>
            <person name="Piceno Y.M."/>
            <person name="Andersen G.L."/>
            <person name="Banfield J.F."/>
        </authorList>
    </citation>
    <scope>NUCLEOTIDE SEQUENCE [LARGE SCALE GENOMIC DNA]</scope>
    <source>
        <strain evidence="3">57_489</strain>
    </source>
</reference>
<name>A0A101FW11_9EURY</name>
<dbReference type="InterPro" id="IPR000594">
    <property type="entry name" value="ThiF_NAD_FAD-bd"/>
</dbReference>
<evidence type="ECO:0000313" key="5">
    <source>
        <dbReference type="Proteomes" id="UP000053961"/>
    </source>
</evidence>
<evidence type="ECO:0000313" key="6">
    <source>
        <dbReference type="Proteomes" id="UP000057043"/>
    </source>
</evidence>
<feature type="domain" description="THIF-type NAD/FAD binding fold" evidence="2">
    <location>
        <begin position="10"/>
        <end position="236"/>
    </location>
</feature>
<dbReference type="Proteomes" id="UP000053961">
    <property type="component" value="Unassembled WGS sequence"/>
</dbReference>
<sequence>MDSLEESGRYERQIRLFGVEGQKSLKKATALVVGAGGLGSSVTAYLAVAGMGRIIVVDGDVVEISNLNRQILHGARDVGRSKAVSAAETVLGLNPEVDVEAVALFADEDNLADLVSEADLVIDALDNFPARYLLNRAAIEIGVPLFHGAISGFNGQATTVIPEKTPCLRCIFPRSPPKETSPALGATCGVIGSIQASEAIKYLAGKGELLGGRLLIWDGLRAECDEIPIERNPRCGDCGVEEF</sequence>
<dbReference type="GO" id="GO:0005737">
    <property type="term" value="C:cytoplasm"/>
    <property type="evidence" value="ECO:0007669"/>
    <property type="project" value="TreeGrafter"/>
</dbReference>
<proteinExistence type="inferred from homology"/>
<dbReference type="CDD" id="cd00757">
    <property type="entry name" value="ThiF_MoeB_HesA_family"/>
    <property type="match status" value="1"/>
</dbReference>
<protein>
    <submittedName>
        <fullName evidence="3">MoeB/thiF molybdopterin or thiamine synthase protein</fullName>
    </submittedName>
</protein>
<dbReference type="PANTHER" id="PTHR10953:SF102">
    <property type="entry name" value="ADENYLYLTRANSFERASE AND SULFURTRANSFERASE MOCS3"/>
    <property type="match status" value="1"/>
</dbReference>
<dbReference type="PATRIC" id="fig|301375.6.peg.1539"/>
<dbReference type="Proteomes" id="UP000057043">
    <property type="component" value="Unassembled WGS sequence"/>
</dbReference>
<comment type="similarity">
    <text evidence="1">Belongs to the HesA/MoeB/ThiF family.</text>
</comment>
<dbReference type="FunFam" id="3.40.50.720:FF:000080">
    <property type="entry name" value="Thiazole biosynthesis adenylyltransferase ThiF"/>
    <property type="match status" value="1"/>
</dbReference>
<dbReference type="InterPro" id="IPR035985">
    <property type="entry name" value="Ubiquitin-activating_enz"/>
</dbReference>
<dbReference type="GO" id="GO:0016779">
    <property type="term" value="F:nucleotidyltransferase activity"/>
    <property type="evidence" value="ECO:0007669"/>
    <property type="project" value="TreeGrafter"/>
</dbReference>
<evidence type="ECO:0000313" key="4">
    <source>
        <dbReference type="EMBL" id="KUK97058.1"/>
    </source>
</evidence>
<organism evidence="3 6">
    <name type="scientific">Methanothrix harundinacea</name>
    <dbReference type="NCBI Taxonomy" id="301375"/>
    <lineage>
        <taxon>Archaea</taxon>
        <taxon>Methanobacteriati</taxon>
        <taxon>Methanobacteriota</taxon>
        <taxon>Stenosarchaea group</taxon>
        <taxon>Methanomicrobia</taxon>
        <taxon>Methanotrichales</taxon>
        <taxon>Methanotrichaceae</taxon>
        <taxon>Methanothrix</taxon>
    </lineage>
</organism>
<dbReference type="InterPro" id="IPR045886">
    <property type="entry name" value="ThiF/MoeB/HesA"/>
</dbReference>
<comment type="caution">
    <text evidence="3">The sequence shown here is derived from an EMBL/GenBank/DDBJ whole genome shotgun (WGS) entry which is preliminary data.</text>
</comment>
<evidence type="ECO:0000259" key="2">
    <source>
        <dbReference type="Pfam" id="PF00899"/>
    </source>
</evidence>
<dbReference type="SUPFAM" id="SSF69572">
    <property type="entry name" value="Activating enzymes of the ubiquitin-like proteins"/>
    <property type="match status" value="1"/>
</dbReference>
<dbReference type="Gene3D" id="3.40.50.720">
    <property type="entry name" value="NAD(P)-binding Rossmann-like Domain"/>
    <property type="match status" value="1"/>
</dbReference>
<accession>A0A101FW11</accession>
<evidence type="ECO:0000256" key="1">
    <source>
        <dbReference type="ARBA" id="ARBA00009919"/>
    </source>
</evidence>
<dbReference type="EMBL" id="LGHB01000005">
    <property type="protein sequence ID" value="KUK97058.1"/>
    <property type="molecule type" value="Genomic_DNA"/>
</dbReference>
<dbReference type="EMBL" id="LGFT01000002">
    <property type="protein sequence ID" value="KUK45489.1"/>
    <property type="molecule type" value="Genomic_DNA"/>
</dbReference>
<evidence type="ECO:0000313" key="3">
    <source>
        <dbReference type="EMBL" id="KUK45489.1"/>
    </source>
</evidence>
<dbReference type="GO" id="GO:0008641">
    <property type="term" value="F:ubiquitin-like modifier activating enzyme activity"/>
    <property type="evidence" value="ECO:0007669"/>
    <property type="project" value="InterPro"/>
</dbReference>
<gene>
    <name evidence="3" type="ORF">XD72_0132</name>
    <name evidence="4" type="ORF">XE07_0629</name>
</gene>
<dbReference type="PANTHER" id="PTHR10953">
    <property type="entry name" value="UBIQUITIN-ACTIVATING ENZYME E1"/>
    <property type="match status" value="1"/>
</dbReference>
<dbReference type="Pfam" id="PF00899">
    <property type="entry name" value="ThiF"/>
    <property type="match status" value="1"/>
</dbReference>
<reference evidence="4" key="1">
    <citation type="journal article" date="2015" name="MBio">
        <title>Genome-resolved metagenomic analysis reveals roles for candidate phyla and other microbial community members in biogeochemical transformations in oil reservoirs.</title>
        <authorList>
            <person name="Hu P."/>
            <person name="Tom L."/>
            <person name="Singh A."/>
            <person name="Thomas B.C."/>
            <person name="Baker B.J."/>
            <person name="Piceno Y.M."/>
            <person name="Andersen G.L."/>
            <person name="Banfield J.F."/>
        </authorList>
    </citation>
    <scope>NUCLEOTIDE SEQUENCE [LARGE SCALE GENOMIC DNA]</scope>
    <source>
        <strain evidence="4">56_747</strain>
    </source>
</reference>